<gene>
    <name evidence="1" type="ORF">ACFQKB_33325</name>
</gene>
<evidence type="ECO:0000313" key="1">
    <source>
        <dbReference type="EMBL" id="MFC6884681.1"/>
    </source>
</evidence>
<dbReference type="EMBL" id="JBHSXS010000029">
    <property type="protein sequence ID" value="MFC6884681.1"/>
    <property type="molecule type" value="Genomic_DNA"/>
</dbReference>
<evidence type="ECO:0000313" key="2">
    <source>
        <dbReference type="Proteomes" id="UP001596380"/>
    </source>
</evidence>
<dbReference type="Proteomes" id="UP001596380">
    <property type="component" value="Unassembled WGS sequence"/>
</dbReference>
<name>A0ABW2CUL9_9ACTN</name>
<proteinExistence type="predicted"/>
<reference evidence="2" key="1">
    <citation type="journal article" date="2019" name="Int. J. Syst. Evol. Microbiol.">
        <title>The Global Catalogue of Microorganisms (GCM) 10K type strain sequencing project: providing services to taxonomists for standard genome sequencing and annotation.</title>
        <authorList>
            <consortium name="The Broad Institute Genomics Platform"/>
            <consortium name="The Broad Institute Genome Sequencing Center for Infectious Disease"/>
            <person name="Wu L."/>
            <person name="Ma J."/>
        </authorList>
    </citation>
    <scope>NUCLEOTIDE SEQUENCE [LARGE SCALE GENOMIC DNA]</scope>
    <source>
        <strain evidence="2">JCM 3369</strain>
    </source>
</reference>
<keyword evidence="2" id="KW-1185">Reference proteome</keyword>
<organism evidence="1 2">
    <name type="scientific">Actinomadura yumaensis</name>
    <dbReference type="NCBI Taxonomy" id="111807"/>
    <lineage>
        <taxon>Bacteria</taxon>
        <taxon>Bacillati</taxon>
        <taxon>Actinomycetota</taxon>
        <taxon>Actinomycetes</taxon>
        <taxon>Streptosporangiales</taxon>
        <taxon>Thermomonosporaceae</taxon>
        <taxon>Actinomadura</taxon>
    </lineage>
</organism>
<sequence length="388" mass="42713">MTATYRYLFCDLLTDRPITALELTGVTFERRIVQAGSFKAQLPIANRQVADRVRKVFPPEDAGVSPAGAGRVVCHVYRGAELWGSYIIWQATPAGDERGKVLLDLQGASLESYLHRRQIWEDLAFDQEDQIDIAHALVADMQSEPGGNLGLLPVGGPSGVLRDRYFKGSEAASYGDRLAELANLADGFEYYIRTYVSAGRRRREFVTGRPRLGNGAAAADMVFARPGNVMTWSYSSDAGSGATRWRARGDAVNDDLTADSEPLVSGVAQAPGYLEAGWPYLDRTVDYQGVKDRATLDGYAAYQAGRKSGTVRIPQITVRIGDEVPISPNRLGDHARVTLVDDWWPLDERGRPTFAHTWRVVGFEVTPPARGAEERATLIFEEEAEEEA</sequence>
<evidence type="ECO:0008006" key="3">
    <source>
        <dbReference type="Google" id="ProtNLM"/>
    </source>
</evidence>
<dbReference type="RefSeq" id="WP_160823322.1">
    <property type="nucleotide sequence ID" value="NZ_JBHSXS010000029.1"/>
</dbReference>
<comment type="caution">
    <text evidence="1">The sequence shown here is derived from an EMBL/GenBank/DDBJ whole genome shotgun (WGS) entry which is preliminary data.</text>
</comment>
<accession>A0ABW2CUL9</accession>
<protein>
    <recommendedName>
        <fullName evidence="3">Minor tail protein</fullName>
    </recommendedName>
</protein>